<dbReference type="GeneID" id="104983827"/>
<comment type="caution">
    <text evidence="6">Lacks conserved residue(s) required for the propagation of feature annotation.</text>
</comment>
<proteinExistence type="predicted"/>
<dbReference type="InterPro" id="IPR051145">
    <property type="entry name" value="GAS-SHBG-PROS"/>
</dbReference>
<accession>A0A6P3GXQ5</accession>
<dbReference type="PANTHER" id="PTHR24040:SF13">
    <property type="entry name" value="FIBROPELLIN-1"/>
    <property type="match status" value="1"/>
</dbReference>
<sequence length="147" mass="16300">LLVLLLFPMGPTAQNSKDISECGPPSPVYCGSSADCQNLEGDYYCTCSPGYEPVSGAMIFRNESENTCRDVDECQHRPRVCKGRSVCINTEGNYTCQCPPGLEFSPEDPRHCTGRPSEDSVRQAWSWGRSWGGSGTPRMRETRLRLL</sequence>
<feature type="domain" description="EGF-like" evidence="8">
    <location>
        <begin position="18"/>
        <end position="57"/>
    </location>
</feature>
<comment type="subcellular location">
    <subcellularLocation>
        <location evidence="1">Secreted</location>
    </subcellularLocation>
</comment>
<dbReference type="CDD" id="cd00054">
    <property type="entry name" value="EGF_CA"/>
    <property type="match status" value="2"/>
</dbReference>
<dbReference type="KEGG" id="bbis:104983827"/>
<dbReference type="RefSeq" id="XP_010831664.1">
    <property type="nucleotide sequence ID" value="XM_010833362.1"/>
</dbReference>
<dbReference type="PROSITE" id="PS00010">
    <property type="entry name" value="ASX_HYDROXYL"/>
    <property type="match status" value="2"/>
</dbReference>
<evidence type="ECO:0000256" key="1">
    <source>
        <dbReference type="ARBA" id="ARBA00004613"/>
    </source>
</evidence>
<evidence type="ECO:0000313" key="10">
    <source>
        <dbReference type="RefSeq" id="XP_010831664.1"/>
    </source>
</evidence>
<dbReference type="FunFam" id="2.10.25.10:FF:000382">
    <property type="entry name" value="Adhesion G protein-coupled receptor E2"/>
    <property type="match status" value="1"/>
</dbReference>
<dbReference type="GO" id="GO:0005509">
    <property type="term" value="F:calcium ion binding"/>
    <property type="evidence" value="ECO:0007669"/>
    <property type="project" value="InterPro"/>
</dbReference>
<dbReference type="SMART" id="SM00179">
    <property type="entry name" value="EGF_CA"/>
    <property type="match status" value="2"/>
</dbReference>
<gene>
    <name evidence="10" type="primary">LOC104983827</name>
</gene>
<protein>
    <submittedName>
        <fullName evidence="10">CD97 antigen-like</fullName>
    </submittedName>
</protein>
<dbReference type="InterPro" id="IPR018097">
    <property type="entry name" value="EGF_Ca-bd_CS"/>
</dbReference>
<evidence type="ECO:0000256" key="3">
    <source>
        <dbReference type="ARBA" id="ARBA00022536"/>
    </source>
</evidence>
<keyword evidence="5" id="KW-0325">Glycoprotein</keyword>
<dbReference type="InterPro" id="IPR049883">
    <property type="entry name" value="NOTCH1_EGF-like"/>
</dbReference>
<dbReference type="GO" id="GO:0005576">
    <property type="term" value="C:extracellular region"/>
    <property type="evidence" value="ECO:0007669"/>
    <property type="project" value="UniProtKB-SubCell"/>
</dbReference>
<evidence type="ECO:0000256" key="5">
    <source>
        <dbReference type="ARBA" id="ARBA00023180"/>
    </source>
</evidence>
<dbReference type="AlphaFoldDB" id="A0A6P3GXQ5"/>
<feature type="non-terminal residue" evidence="10">
    <location>
        <position position="1"/>
    </location>
</feature>
<dbReference type="Proteomes" id="UP000515208">
    <property type="component" value="Unplaced"/>
</dbReference>
<dbReference type="SMART" id="SM00181">
    <property type="entry name" value="EGF"/>
    <property type="match status" value="2"/>
</dbReference>
<reference evidence="10" key="1">
    <citation type="submission" date="2025-08" db="UniProtKB">
        <authorList>
            <consortium name="RefSeq"/>
        </authorList>
    </citation>
    <scope>IDENTIFICATION</scope>
    <source>
        <tissue evidence="10">Blood</tissue>
    </source>
</reference>
<keyword evidence="7" id="KW-0732">Signal</keyword>
<keyword evidence="9" id="KW-1185">Reference proteome</keyword>
<organism evidence="9 10">
    <name type="scientific">Bison bison bison</name>
    <name type="common">North American plains bison</name>
    <dbReference type="NCBI Taxonomy" id="43346"/>
    <lineage>
        <taxon>Eukaryota</taxon>
        <taxon>Metazoa</taxon>
        <taxon>Chordata</taxon>
        <taxon>Craniata</taxon>
        <taxon>Vertebrata</taxon>
        <taxon>Euteleostomi</taxon>
        <taxon>Mammalia</taxon>
        <taxon>Eutheria</taxon>
        <taxon>Laurasiatheria</taxon>
        <taxon>Artiodactyla</taxon>
        <taxon>Ruminantia</taxon>
        <taxon>Pecora</taxon>
        <taxon>Bovidae</taxon>
        <taxon>Bovinae</taxon>
        <taxon>Bison</taxon>
    </lineage>
</organism>
<feature type="domain" description="EGF-like" evidence="8">
    <location>
        <begin position="70"/>
        <end position="113"/>
    </location>
</feature>
<keyword evidence="3 6" id="KW-0245">EGF-like domain</keyword>
<evidence type="ECO:0000313" key="9">
    <source>
        <dbReference type="Proteomes" id="UP000515208"/>
    </source>
</evidence>
<name>A0A6P3GXQ5_BISBB</name>
<dbReference type="InterPro" id="IPR000742">
    <property type="entry name" value="EGF"/>
</dbReference>
<dbReference type="PANTHER" id="PTHR24040">
    <property type="entry name" value="LAMININ G-LIKE DOMAIN-CONTAINING PROTEIN"/>
    <property type="match status" value="1"/>
</dbReference>
<dbReference type="PROSITE" id="PS01187">
    <property type="entry name" value="EGF_CA"/>
    <property type="match status" value="1"/>
</dbReference>
<evidence type="ECO:0000256" key="2">
    <source>
        <dbReference type="ARBA" id="ARBA00022525"/>
    </source>
</evidence>
<dbReference type="InterPro" id="IPR000152">
    <property type="entry name" value="EGF-type_Asp/Asn_hydroxyl_site"/>
</dbReference>
<dbReference type="InterPro" id="IPR001881">
    <property type="entry name" value="EGF-like_Ca-bd_dom"/>
</dbReference>
<dbReference type="FunFam" id="2.10.25.10:FF:000216">
    <property type="entry name" value="Adhesion G protein-coupled receptor E2"/>
    <property type="match status" value="1"/>
</dbReference>
<evidence type="ECO:0000256" key="6">
    <source>
        <dbReference type="PROSITE-ProRule" id="PRU00076"/>
    </source>
</evidence>
<keyword evidence="4" id="KW-1015">Disulfide bond</keyword>
<dbReference type="PROSITE" id="PS50026">
    <property type="entry name" value="EGF_3"/>
    <property type="match status" value="2"/>
</dbReference>
<evidence type="ECO:0000259" key="8">
    <source>
        <dbReference type="PROSITE" id="PS50026"/>
    </source>
</evidence>
<feature type="chain" id="PRO_5027947570" evidence="7">
    <location>
        <begin position="17"/>
        <end position="147"/>
    </location>
</feature>
<dbReference type="SUPFAM" id="SSF57196">
    <property type="entry name" value="EGF/Laminin"/>
    <property type="match status" value="2"/>
</dbReference>
<evidence type="ECO:0000256" key="7">
    <source>
        <dbReference type="SAM" id="SignalP"/>
    </source>
</evidence>
<evidence type="ECO:0000256" key="4">
    <source>
        <dbReference type="ARBA" id="ARBA00023157"/>
    </source>
</evidence>
<keyword evidence="2" id="KW-0964">Secreted</keyword>
<dbReference type="Gene3D" id="2.10.25.10">
    <property type="entry name" value="Laminin"/>
    <property type="match status" value="2"/>
</dbReference>
<dbReference type="Pfam" id="PF07645">
    <property type="entry name" value="EGF_CA"/>
    <property type="match status" value="2"/>
</dbReference>
<feature type="signal peptide" evidence="7">
    <location>
        <begin position="1"/>
        <end position="16"/>
    </location>
</feature>